<dbReference type="InterPro" id="IPR006448">
    <property type="entry name" value="Phage_term_ssu_P27"/>
</dbReference>
<reference evidence="2" key="1">
    <citation type="submission" date="2017-06" db="EMBL/GenBank/DDBJ databases">
        <title>Novel phages from South African skin metaviromes.</title>
        <authorList>
            <person name="van Zyl L.J."/>
            <person name="Abrahams Y."/>
            <person name="Stander E.A."/>
            <person name="Kirby B.M."/>
            <person name="Clavaud C."/>
            <person name="Farcet C."/>
            <person name="Breton L."/>
            <person name="Trindade M.I."/>
        </authorList>
    </citation>
    <scope>NUCLEOTIDE SEQUENCE</scope>
</reference>
<evidence type="ECO:0000313" key="2">
    <source>
        <dbReference type="EMBL" id="ASN70085.1"/>
    </source>
</evidence>
<accession>A0A2H4J4D1</accession>
<gene>
    <name evidence="2" type="ORF">9S1_26</name>
</gene>
<proteinExistence type="predicted"/>
<evidence type="ECO:0000256" key="1">
    <source>
        <dbReference type="SAM" id="MobiDB-lite"/>
    </source>
</evidence>
<feature type="compositionally biased region" description="Polar residues" evidence="1">
    <location>
        <begin position="7"/>
        <end position="18"/>
    </location>
</feature>
<name>A0A2H4J4D1_9CAUD</name>
<dbReference type="Pfam" id="PF05119">
    <property type="entry name" value="Terminase_4"/>
    <property type="match status" value="1"/>
</dbReference>
<protein>
    <submittedName>
        <fullName evidence="2">Putative terminase small subunit</fullName>
    </submittedName>
</protein>
<sequence>MPPRKLLSQQKGNLTVEQQKNKENAEKVMSQLTEIDENPPEWLDKDAIKEWHRILPLIQELPIAALDMGLLATYCQTYSNYKNATIQLEKEGMVVETERGTKLSSYYTVQRDSVNAMNSICPKLGLTVESRLKILSPDTKKEKKDEFEDLMNGKD</sequence>
<dbReference type="EMBL" id="MF417901">
    <property type="protein sequence ID" value="ASN70085.1"/>
    <property type="molecule type" value="Genomic_DNA"/>
</dbReference>
<feature type="region of interest" description="Disordered" evidence="1">
    <location>
        <begin position="1"/>
        <end position="23"/>
    </location>
</feature>
<organism evidence="2">
    <name type="scientific">uncultured Caudovirales phage</name>
    <dbReference type="NCBI Taxonomy" id="2100421"/>
    <lineage>
        <taxon>Viruses</taxon>
        <taxon>Duplodnaviria</taxon>
        <taxon>Heunggongvirae</taxon>
        <taxon>Uroviricota</taxon>
        <taxon>Caudoviricetes</taxon>
        <taxon>Peduoviridae</taxon>
        <taxon>Maltschvirus</taxon>
        <taxon>Maltschvirus maltsch</taxon>
    </lineage>
</organism>
<dbReference type="NCBIfam" id="TIGR01558">
    <property type="entry name" value="sm_term_P27"/>
    <property type="match status" value="1"/>
</dbReference>